<organism evidence="2 3">
    <name type="scientific">Hibiscus sabdariffa</name>
    <name type="common">roselle</name>
    <dbReference type="NCBI Taxonomy" id="183260"/>
    <lineage>
        <taxon>Eukaryota</taxon>
        <taxon>Viridiplantae</taxon>
        <taxon>Streptophyta</taxon>
        <taxon>Embryophyta</taxon>
        <taxon>Tracheophyta</taxon>
        <taxon>Spermatophyta</taxon>
        <taxon>Magnoliopsida</taxon>
        <taxon>eudicotyledons</taxon>
        <taxon>Gunneridae</taxon>
        <taxon>Pentapetalae</taxon>
        <taxon>rosids</taxon>
        <taxon>malvids</taxon>
        <taxon>Malvales</taxon>
        <taxon>Malvaceae</taxon>
        <taxon>Malvoideae</taxon>
        <taxon>Hibiscus</taxon>
    </lineage>
</organism>
<reference evidence="2 3" key="1">
    <citation type="journal article" date="2024" name="G3 (Bethesda)">
        <title>Genome assembly of Hibiscus sabdariffa L. provides insights into metabolisms of medicinal natural products.</title>
        <authorList>
            <person name="Kim T."/>
        </authorList>
    </citation>
    <scope>NUCLEOTIDE SEQUENCE [LARGE SCALE GENOMIC DNA]</scope>
    <source>
        <strain evidence="2">TK-2024</strain>
        <tissue evidence="2">Old leaves</tissue>
    </source>
</reference>
<sequence>MVEPVELLHQKPVMKKKEKAQHPKNPVGLDKNIGTSSIIPTTMHSMQKKKAIHLPNESGSSAKKIETTARSPTMKQFMEKEKIQPSKGSAGVASKSGTRTLPSRLVTQRKETTFDNQRQKHHICKDHIVWEGSFAGSPSHNRQLFLSGTMQSSKPGIGNCWSTRLCG</sequence>
<evidence type="ECO:0000313" key="2">
    <source>
        <dbReference type="EMBL" id="KAK8602025.1"/>
    </source>
</evidence>
<evidence type="ECO:0000256" key="1">
    <source>
        <dbReference type="SAM" id="MobiDB-lite"/>
    </source>
</evidence>
<feature type="region of interest" description="Disordered" evidence="1">
    <location>
        <begin position="1"/>
        <end position="34"/>
    </location>
</feature>
<gene>
    <name evidence="2" type="ORF">V6N12_051847</name>
</gene>
<feature type="compositionally biased region" description="Low complexity" evidence="1">
    <location>
        <begin position="86"/>
        <end position="97"/>
    </location>
</feature>
<evidence type="ECO:0000313" key="3">
    <source>
        <dbReference type="Proteomes" id="UP001472677"/>
    </source>
</evidence>
<feature type="region of interest" description="Disordered" evidence="1">
    <location>
        <begin position="57"/>
        <end position="101"/>
    </location>
</feature>
<protein>
    <submittedName>
        <fullName evidence="2">Uncharacterized protein</fullName>
    </submittedName>
</protein>
<name>A0ABR2GH66_9ROSI</name>
<dbReference type="EMBL" id="JBBPBM010000001">
    <property type="protein sequence ID" value="KAK8602025.1"/>
    <property type="molecule type" value="Genomic_DNA"/>
</dbReference>
<comment type="caution">
    <text evidence="2">The sequence shown here is derived from an EMBL/GenBank/DDBJ whole genome shotgun (WGS) entry which is preliminary data.</text>
</comment>
<accession>A0ABR2GH66</accession>
<dbReference type="Proteomes" id="UP001472677">
    <property type="component" value="Unassembled WGS sequence"/>
</dbReference>
<proteinExistence type="predicted"/>
<keyword evidence="3" id="KW-1185">Reference proteome</keyword>